<evidence type="ECO:0000256" key="7">
    <source>
        <dbReference type="RuleBase" id="RU363032"/>
    </source>
</evidence>
<evidence type="ECO:0000313" key="10">
    <source>
        <dbReference type="Proteomes" id="UP000595897"/>
    </source>
</evidence>
<dbReference type="CDD" id="cd06261">
    <property type="entry name" value="TM_PBP2"/>
    <property type="match status" value="1"/>
</dbReference>
<dbReference type="PROSITE" id="PS50928">
    <property type="entry name" value="ABC_TM1"/>
    <property type="match status" value="1"/>
</dbReference>
<keyword evidence="2 7" id="KW-0813">Transport</keyword>
<dbReference type="InterPro" id="IPR051393">
    <property type="entry name" value="ABC_transporter_permease"/>
</dbReference>
<keyword evidence="3" id="KW-1003">Cell membrane</keyword>
<dbReference type="InterPro" id="IPR035906">
    <property type="entry name" value="MetI-like_sf"/>
</dbReference>
<dbReference type="RefSeq" id="WP_271714733.1">
    <property type="nucleotide sequence ID" value="NZ_AP024169.1"/>
</dbReference>
<evidence type="ECO:0000256" key="3">
    <source>
        <dbReference type="ARBA" id="ARBA00022475"/>
    </source>
</evidence>
<feature type="transmembrane region" description="Helical" evidence="7">
    <location>
        <begin position="12"/>
        <end position="32"/>
    </location>
</feature>
<dbReference type="Pfam" id="PF00528">
    <property type="entry name" value="BPD_transp_1"/>
    <property type="match status" value="1"/>
</dbReference>
<evidence type="ECO:0000259" key="8">
    <source>
        <dbReference type="PROSITE" id="PS50928"/>
    </source>
</evidence>
<feature type="transmembrane region" description="Helical" evidence="7">
    <location>
        <begin position="252"/>
        <end position="274"/>
    </location>
</feature>
<proteinExistence type="inferred from homology"/>
<keyword evidence="6 7" id="KW-0472">Membrane</keyword>
<dbReference type="GO" id="GO:0055085">
    <property type="term" value="P:transmembrane transport"/>
    <property type="evidence" value="ECO:0007669"/>
    <property type="project" value="InterPro"/>
</dbReference>
<dbReference type="PANTHER" id="PTHR30193">
    <property type="entry name" value="ABC TRANSPORTER PERMEASE PROTEIN"/>
    <property type="match status" value="1"/>
</dbReference>
<evidence type="ECO:0000256" key="5">
    <source>
        <dbReference type="ARBA" id="ARBA00022989"/>
    </source>
</evidence>
<evidence type="ECO:0000256" key="2">
    <source>
        <dbReference type="ARBA" id="ARBA00022448"/>
    </source>
</evidence>
<comment type="subcellular location">
    <subcellularLocation>
        <location evidence="1 7">Cell membrane</location>
        <topology evidence="1 7">Multi-pass membrane protein</topology>
    </subcellularLocation>
</comment>
<evidence type="ECO:0000313" key="9">
    <source>
        <dbReference type="EMBL" id="BCN29458.1"/>
    </source>
</evidence>
<feature type="transmembrane region" description="Helical" evidence="7">
    <location>
        <begin position="148"/>
        <end position="172"/>
    </location>
</feature>
<protein>
    <submittedName>
        <fullName evidence="9">Sugar ABC transporter permease</fullName>
    </submittedName>
</protein>
<name>A0A7R7EIM2_9FIRM</name>
<dbReference type="AlphaFoldDB" id="A0A7R7EIM2"/>
<dbReference type="SUPFAM" id="SSF161098">
    <property type="entry name" value="MetI-like"/>
    <property type="match status" value="1"/>
</dbReference>
<evidence type="ECO:0000256" key="4">
    <source>
        <dbReference type="ARBA" id="ARBA00022692"/>
    </source>
</evidence>
<keyword evidence="10" id="KW-1185">Reference proteome</keyword>
<evidence type="ECO:0000256" key="6">
    <source>
        <dbReference type="ARBA" id="ARBA00023136"/>
    </source>
</evidence>
<feature type="transmembrane region" description="Helical" evidence="7">
    <location>
        <begin position="102"/>
        <end position="123"/>
    </location>
</feature>
<dbReference type="EMBL" id="AP024169">
    <property type="protein sequence ID" value="BCN29458.1"/>
    <property type="molecule type" value="Genomic_DNA"/>
</dbReference>
<dbReference type="Proteomes" id="UP000595897">
    <property type="component" value="Chromosome"/>
</dbReference>
<dbReference type="GO" id="GO:0005886">
    <property type="term" value="C:plasma membrane"/>
    <property type="evidence" value="ECO:0007669"/>
    <property type="project" value="UniProtKB-SubCell"/>
</dbReference>
<dbReference type="InterPro" id="IPR000515">
    <property type="entry name" value="MetI-like"/>
</dbReference>
<feature type="domain" description="ABC transmembrane type-1" evidence="8">
    <location>
        <begin position="67"/>
        <end position="274"/>
    </location>
</feature>
<keyword evidence="5 7" id="KW-1133">Transmembrane helix</keyword>
<comment type="similarity">
    <text evidence="7">Belongs to the binding-protein-dependent transport system permease family.</text>
</comment>
<reference evidence="9 10" key="1">
    <citation type="submission" date="2020-11" db="EMBL/GenBank/DDBJ databases">
        <title>Draft genome sequencing of a Lachnospiraceae strain isolated from anoxic soil subjected to BSD treatment.</title>
        <authorList>
            <person name="Uek A."/>
            <person name="Tonouchi A."/>
        </authorList>
    </citation>
    <scope>NUCLEOTIDE SEQUENCE [LARGE SCALE GENOMIC DNA]</scope>
    <source>
        <strain evidence="9 10">TB5</strain>
    </source>
</reference>
<keyword evidence="4 7" id="KW-0812">Transmembrane</keyword>
<dbReference type="Gene3D" id="1.10.3720.10">
    <property type="entry name" value="MetI-like"/>
    <property type="match status" value="1"/>
</dbReference>
<evidence type="ECO:0000256" key="1">
    <source>
        <dbReference type="ARBA" id="ARBA00004651"/>
    </source>
</evidence>
<sequence length="283" mass="32034">MKKRIGVKKHHGENYLLLGFVGICIFYILPFIRSLAYTFTQGVSVKRFVGVQNFIDLFHNPVFIQAVKNTGIFIGVLVPLLLFLSLTISYMMLGKKSALIRVILLTPLVIPSATLVLCVEQLLGNQGLVNRILTSFGIGTVDFMNHHAFLVIGFIYLLKNTGYMIVILNGAMTAVPGEYKDIYRIDSDSNMGFLFRIMLPQILPLLIFVVILAVMNGLKIYREIYTIYGETPPLDIYMLQHFMNNNFLNLNYQRLCTAAFIVIAILSVFIVGLLKIQDRVRVE</sequence>
<accession>A0A7R7EIM2</accession>
<dbReference type="PANTHER" id="PTHR30193:SF37">
    <property type="entry name" value="INNER MEMBRANE ABC TRANSPORTER PERMEASE PROTEIN YCJO"/>
    <property type="match status" value="1"/>
</dbReference>
<gene>
    <name evidence="9" type="ORF">bsdtb5_07530</name>
</gene>
<feature type="transmembrane region" description="Helical" evidence="7">
    <location>
        <begin position="193"/>
        <end position="215"/>
    </location>
</feature>
<dbReference type="KEGG" id="ahb:bsdtb5_07530"/>
<organism evidence="9 10">
    <name type="scientific">Anaeromicropila herbilytica</name>
    <dbReference type="NCBI Taxonomy" id="2785025"/>
    <lineage>
        <taxon>Bacteria</taxon>
        <taxon>Bacillati</taxon>
        <taxon>Bacillota</taxon>
        <taxon>Clostridia</taxon>
        <taxon>Lachnospirales</taxon>
        <taxon>Lachnospiraceae</taxon>
        <taxon>Anaeromicropila</taxon>
    </lineage>
</organism>
<feature type="transmembrane region" description="Helical" evidence="7">
    <location>
        <begin position="71"/>
        <end position="90"/>
    </location>
</feature>